<dbReference type="GO" id="GO:0009882">
    <property type="term" value="F:blue light photoreceptor activity"/>
    <property type="evidence" value="ECO:0007669"/>
    <property type="project" value="InterPro"/>
</dbReference>
<dbReference type="GO" id="GO:0071949">
    <property type="term" value="F:FAD binding"/>
    <property type="evidence" value="ECO:0007669"/>
    <property type="project" value="InterPro"/>
</dbReference>
<feature type="domain" description="BLUF" evidence="1">
    <location>
        <begin position="1"/>
        <end position="92"/>
    </location>
</feature>
<dbReference type="PROSITE" id="PS50925">
    <property type="entry name" value="BLUF"/>
    <property type="match status" value="1"/>
</dbReference>
<dbReference type="SMART" id="SM01034">
    <property type="entry name" value="BLUF"/>
    <property type="match status" value="1"/>
</dbReference>
<comment type="caution">
    <text evidence="2">The sequence shown here is derived from an EMBL/GenBank/DDBJ whole genome shotgun (WGS) entry which is preliminary data.</text>
</comment>
<evidence type="ECO:0000313" key="3">
    <source>
        <dbReference type="Proteomes" id="UP000475249"/>
    </source>
</evidence>
<evidence type="ECO:0000259" key="1">
    <source>
        <dbReference type="PROSITE" id="PS50925"/>
    </source>
</evidence>
<gene>
    <name evidence="2" type="ORF">GTQ38_00315</name>
</gene>
<dbReference type="Proteomes" id="UP000475249">
    <property type="component" value="Unassembled WGS sequence"/>
</dbReference>
<dbReference type="Gene3D" id="3.30.70.100">
    <property type="match status" value="1"/>
</dbReference>
<dbReference type="InterPro" id="IPR036046">
    <property type="entry name" value="Acylphosphatase-like_dom_sf"/>
</dbReference>
<keyword evidence="3" id="KW-1185">Reference proteome</keyword>
<reference evidence="2 3" key="1">
    <citation type="submission" date="2020-01" db="EMBL/GenBank/DDBJ databases">
        <title>Bacteria diversity of Porities sp.</title>
        <authorList>
            <person name="Wang G."/>
        </authorList>
    </citation>
    <scope>NUCLEOTIDE SEQUENCE [LARGE SCALE GENOMIC DNA]</scope>
    <source>
        <strain evidence="2 3">R33</strain>
    </source>
</reference>
<organism evidence="2 3">
    <name type="scientific">Poritiphilus flavus</name>
    <dbReference type="NCBI Taxonomy" id="2697053"/>
    <lineage>
        <taxon>Bacteria</taxon>
        <taxon>Pseudomonadati</taxon>
        <taxon>Bacteroidota</taxon>
        <taxon>Flavobacteriia</taxon>
        <taxon>Flavobacteriales</taxon>
        <taxon>Flavobacteriaceae</taxon>
        <taxon>Poritiphilus</taxon>
    </lineage>
</organism>
<dbReference type="AlphaFoldDB" id="A0A6L9E718"/>
<proteinExistence type="predicted"/>
<dbReference type="RefSeq" id="WP_161433238.1">
    <property type="nucleotide sequence ID" value="NZ_WXYO01000001.1"/>
</dbReference>
<accession>A0A6L9E718</accession>
<protein>
    <recommendedName>
        <fullName evidence="1">BLUF domain-containing protein</fullName>
    </recommendedName>
</protein>
<name>A0A6L9E718_9FLAO</name>
<dbReference type="Pfam" id="PF04940">
    <property type="entry name" value="BLUF"/>
    <property type="match status" value="1"/>
</dbReference>
<dbReference type="SUPFAM" id="SSF54975">
    <property type="entry name" value="Acylphosphatase/BLUF domain-like"/>
    <property type="match status" value="1"/>
</dbReference>
<sequence>MFNLVYQSKASGNFDHSQIRKLLEQARQSNKQKEITGCLLYYRGEFVQYLEGGQETIIDLFEQIQNDPRHYKIRLISSGKSGCREFESWEMAYEDFMGKNDHLQFLELLLSSFLEKPRKCMDPNPSSVYFWRTARRLLESRTVNK</sequence>
<dbReference type="EMBL" id="WXYO01000001">
    <property type="protein sequence ID" value="NAS10424.1"/>
    <property type="molecule type" value="Genomic_DNA"/>
</dbReference>
<dbReference type="InterPro" id="IPR007024">
    <property type="entry name" value="BLUF_domain"/>
</dbReference>
<evidence type="ECO:0000313" key="2">
    <source>
        <dbReference type="EMBL" id="NAS10424.1"/>
    </source>
</evidence>